<evidence type="ECO:0000313" key="2">
    <source>
        <dbReference type="EMBL" id="AEF81552.1"/>
    </source>
</evidence>
<dbReference type="InterPro" id="IPR009875">
    <property type="entry name" value="PilZ_domain"/>
</dbReference>
<name>F5YAE2_LEAAZ</name>
<reference evidence="3" key="1">
    <citation type="submission" date="2009-12" db="EMBL/GenBank/DDBJ databases">
        <title>Complete sequence of Treponema azotonutricium strain ZAS-9.</title>
        <authorList>
            <person name="Tetu S.G."/>
            <person name="Matson E."/>
            <person name="Ren Q."/>
            <person name="Seshadri R."/>
            <person name="Elbourne L."/>
            <person name="Hassan K.A."/>
            <person name="Durkin A."/>
            <person name="Radune D."/>
            <person name="Mohamoud Y."/>
            <person name="Shay R."/>
            <person name="Jin S."/>
            <person name="Zhang X."/>
            <person name="Lucey K."/>
            <person name="Ballor N.R."/>
            <person name="Ottesen E."/>
            <person name="Rosenthal R."/>
            <person name="Allen A."/>
            <person name="Leadbetter J.R."/>
            <person name="Paulsen I.T."/>
        </authorList>
    </citation>
    <scope>NUCLEOTIDE SEQUENCE [LARGE SCALE GENOMIC DNA]</scope>
    <source>
        <strain evidence="3">ATCC BAA-888 / DSM 13862 / ZAS-9</strain>
    </source>
</reference>
<dbReference type="OrthoDB" id="336193at2"/>
<evidence type="ECO:0000313" key="3">
    <source>
        <dbReference type="Proteomes" id="UP000009222"/>
    </source>
</evidence>
<dbReference type="eggNOG" id="ENOG5033W1Y">
    <property type="taxonomic scope" value="Bacteria"/>
</dbReference>
<dbReference type="Pfam" id="PF07238">
    <property type="entry name" value="PilZ"/>
    <property type="match status" value="1"/>
</dbReference>
<proteinExistence type="predicted"/>
<dbReference type="AlphaFoldDB" id="F5YAE2"/>
<keyword evidence="3" id="KW-1185">Reference proteome</keyword>
<organism evidence="2 3">
    <name type="scientific">Leadbettera azotonutricia (strain ATCC BAA-888 / DSM 13862 / ZAS-9)</name>
    <name type="common">Treponema azotonutricium</name>
    <dbReference type="NCBI Taxonomy" id="545695"/>
    <lineage>
        <taxon>Bacteria</taxon>
        <taxon>Pseudomonadati</taxon>
        <taxon>Spirochaetota</taxon>
        <taxon>Spirochaetia</taxon>
        <taxon>Spirochaetales</taxon>
        <taxon>Breznakiellaceae</taxon>
        <taxon>Leadbettera</taxon>
    </lineage>
</organism>
<accession>F5YAE2</accession>
<dbReference type="SUPFAM" id="SSF141371">
    <property type="entry name" value="PilZ domain-like"/>
    <property type="match status" value="1"/>
</dbReference>
<dbReference type="STRING" id="545695.TREAZ_3129"/>
<reference evidence="2 3" key="2">
    <citation type="journal article" date="2011" name="ISME J.">
        <title>RNA-seq reveals cooperative metabolic interactions between two termite-gut spirochete species in co-culture.</title>
        <authorList>
            <person name="Rosenthal A.Z."/>
            <person name="Matson E.G."/>
            <person name="Eldar A."/>
            <person name="Leadbetter J.R."/>
        </authorList>
    </citation>
    <scope>NUCLEOTIDE SEQUENCE [LARGE SCALE GENOMIC DNA]</scope>
    <source>
        <strain evidence="3">ATCC BAA-888 / DSM 13862 / ZAS-9</strain>
    </source>
</reference>
<feature type="domain" description="PilZ" evidence="1">
    <location>
        <begin position="311"/>
        <end position="397"/>
    </location>
</feature>
<dbReference type="Proteomes" id="UP000009222">
    <property type="component" value="Chromosome"/>
</dbReference>
<dbReference type="HOGENOM" id="CLU_651969_0_0_12"/>
<dbReference type="RefSeq" id="WP_015712428.1">
    <property type="nucleotide sequence ID" value="NC_015577.1"/>
</dbReference>
<dbReference type="EMBL" id="CP001841">
    <property type="protein sequence ID" value="AEF81552.1"/>
    <property type="molecule type" value="Genomic_DNA"/>
</dbReference>
<protein>
    <submittedName>
        <fullName evidence="2">Type IV pilus assembly protein PilZ</fullName>
    </submittedName>
</protein>
<sequence length="413" mass="47464">MATPIKRIEKDFLLKVLYDEQIPIMYLKNRTQYILTIEKPTKGQIFFKTDRPVAGLKIRKKLDLMFDYRGQVIIFAVEVTSIKDDHLVADAPEFLYKNLDRSFSRVNTPQDLQVQFTFLGDRYSLTYPKAPDYENSPVGLGNDFIQSLDPRNLSGLIDQMAAWIKGYANGYKLVIFKDVKPAAPEERIIAETGKTFYLPSTLASFPRTDPYPKKRLITEDMFKRYLESTGVDLQFVDDACTRFIKNKFDSGIFSDAWVPVLFQEYVVGYIHIWINKDGKLPFDYEVIDTLHQFAKILAFSLKTNGYFETGKLKNESFEGKVIDISASGLLFAYPNSPLSTALLPDSELSVKLTAPRRVVNANARIVRRYKDNSQGYFGCRFLDMEPEDLRFLFEYIYGKPFTDTDATFLSGQV</sequence>
<evidence type="ECO:0000259" key="1">
    <source>
        <dbReference type="Pfam" id="PF07238"/>
    </source>
</evidence>
<gene>
    <name evidence="2" type="ordered locus">TREAZ_3129</name>
</gene>
<dbReference type="InParanoid" id="F5YAE2"/>
<dbReference type="KEGG" id="taz:TREAZ_3129"/>
<dbReference type="GO" id="GO:0035438">
    <property type="term" value="F:cyclic-di-GMP binding"/>
    <property type="evidence" value="ECO:0007669"/>
    <property type="project" value="InterPro"/>
</dbReference>
<dbReference type="Gene3D" id="2.40.10.220">
    <property type="entry name" value="predicted glycosyltransferase like domains"/>
    <property type="match status" value="1"/>
</dbReference>